<evidence type="ECO:0000313" key="2">
    <source>
        <dbReference type="EMBL" id="UYP46179.1"/>
    </source>
</evidence>
<protein>
    <submittedName>
        <fullName evidence="2">Uncharacterized protein</fullName>
    </submittedName>
</protein>
<feature type="transmembrane region" description="Helical" evidence="1">
    <location>
        <begin position="105"/>
        <end position="128"/>
    </location>
</feature>
<gene>
    <name evidence="2" type="ORF">NEF87_002464</name>
</gene>
<feature type="transmembrane region" description="Helical" evidence="1">
    <location>
        <begin position="175"/>
        <end position="195"/>
    </location>
</feature>
<proteinExistence type="predicted"/>
<feature type="transmembrane region" description="Helical" evidence="1">
    <location>
        <begin position="219"/>
        <end position="245"/>
    </location>
</feature>
<feature type="transmembrane region" description="Helical" evidence="1">
    <location>
        <begin position="148"/>
        <end position="168"/>
    </location>
</feature>
<dbReference type="Proteomes" id="UP001208689">
    <property type="component" value="Chromosome"/>
</dbReference>
<name>A0ABY6HRP6_9ARCH</name>
<reference evidence="2" key="1">
    <citation type="submission" date="2022-09" db="EMBL/GenBank/DDBJ databases">
        <title>Actin cytoskeleton and complex cell architecture in an #Asgard archaeon.</title>
        <authorList>
            <person name="Ponce Toledo R.I."/>
            <person name="Schleper C."/>
            <person name="Rodrigues Oliveira T."/>
            <person name="Wollweber F."/>
            <person name="Xu J."/>
            <person name="Rittmann S."/>
            <person name="Klingl A."/>
            <person name="Pilhofer M."/>
        </authorList>
    </citation>
    <scope>NUCLEOTIDE SEQUENCE</scope>
    <source>
        <strain evidence="2">B-35</strain>
    </source>
</reference>
<dbReference type="EMBL" id="CP104013">
    <property type="protein sequence ID" value="UYP46179.1"/>
    <property type="molecule type" value="Genomic_DNA"/>
</dbReference>
<sequence>MFVYIYDHAKQDWIEAEDLFPHDVALLIENDQRKVYFYSGSKCKAEEREQGLQSSQDILNKFPSYSLEILSDAIPLKIQAEIDLLLGENIDASRFKEDRTISMNFLMILGLLYSLSFLLILINSFRVIGWTIENNILMPSHEVFEENFALSIIFAWITIGIGGVYALNSLITRRIFLIICAVVSEGIILGVFFYLQKGIAIFSLDSGYTDPYLIPRLQIMLFVMWMCIAWISSTAAIGINIRVILKHTVQNTKQQLSLDEMRLSAKPTILRDKTIVELKEIEE</sequence>
<evidence type="ECO:0000313" key="3">
    <source>
        <dbReference type="Proteomes" id="UP001208689"/>
    </source>
</evidence>
<organism evidence="2 3">
    <name type="scientific">Candidatus Lokiarchaeum ossiferum</name>
    <dbReference type="NCBI Taxonomy" id="2951803"/>
    <lineage>
        <taxon>Archaea</taxon>
        <taxon>Promethearchaeati</taxon>
        <taxon>Promethearchaeota</taxon>
        <taxon>Promethearchaeia</taxon>
        <taxon>Promethearchaeales</taxon>
        <taxon>Promethearchaeaceae</taxon>
        <taxon>Candidatus Lokiarchaeum</taxon>
    </lineage>
</organism>
<keyword evidence="1" id="KW-0472">Membrane</keyword>
<evidence type="ECO:0000256" key="1">
    <source>
        <dbReference type="SAM" id="Phobius"/>
    </source>
</evidence>
<accession>A0ABY6HRP6</accession>
<keyword evidence="1" id="KW-0812">Transmembrane</keyword>
<keyword evidence="3" id="KW-1185">Reference proteome</keyword>
<keyword evidence="1" id="KW-1133">Transmembrane helix</keyword>